<organism evidence="2 3">
    <name type="scientific">Colocasia esculenta</name>
    <name type="common">Wild taro</name>
    <name type="synonym">Arum esculentum</name>
    <dbReference type="NCBI Taxonomy" id="4460"/>
    <lineage>
        <taxon>Eukaryota</taxon>
        <taxon>Viridiplantae</taxon>
        <taxon>Streptophyta</taxon>
        <taxon>Embryophyta</taxon>
        <taxon>Tracheophyta</taxon>
        <taxon>Spermatophyta</taxon>
        <taxon>Magnoliopsida</taxon>
        <taxon>Liliopsida</taxon>
        <taxon>Araceae</taxon>
        <taxon>Aroideae</taxon>
        <taxon>Colocasieae</taxon>
        <taxon>Colocasia</taxon>
    </lineage>
</organism>
<dbReference type="OrthoDB" id="10251727at2759"/>
<feature type="region of interest" description="Disordered" evidence="1">
    <location>
        <begin position="327"/>
        <end position="486"/>
    </location>
</feature>
<feature type="compositionally biased region" description="Acidic residues" evidence="1">
    <location>
        <begin position="405"/>
        <end position="416"/>
    </location>
</feature>
<dbReference type="InterPro" id="IPR028364">
    <property type="entry name" value="Ribosomal_uL1/biogenesis"/>
</dbReference>
<accession>A0A843WK88</accession>
<dbReference type="AlphaFoldDB" id="A0A843WK88"/>
<name>A0A843WK88_COLES</name>
<dbReference type="Proteomes" id="UP000652761">
    <property type="component" value="Unassembled WGS sequence"/>
</dbReference>
<dbReference type="InterPro" id="IPR016095">
    <property type="entry name" value="Ribosomal_uL1_3-a/b-sand"/>
</dbReference>
<gene>
    <name evidence="2" type="ORF">Taro_038780</name>
</gene>
<keyword evidence="3" id="KW-1185">Reference proteome</keyword>
<evidence type="ECO:0000313" key="2">
    <source>
        <dbReference type="EMBL" id="MQM05961.1"/>
    </source>
</evidence>
<dbReference type="Pfam" id="PF00687">
    <property type="entry name" value="Ribosomal_L1"/>
    <property type="match status" value="1"/>
</dbReference>
<feature type="compositionally biased region" description="Basic and acidic residues" evidence="1">
    <location>
        <begin position="417"/>
        <end position="435"/>
    </location>
</feature>
<evidence type="ECO:0008006" key="4">
    <source>
        <dbReference type="Google" id="ProtNLM"/>
    </source>
</evidence>
<protein>
    <recommendedName>
        <fullName evidence="4">Ribosomal protein L1</fullName>
    </recommendedName>
</protein>
<comment type="caution">
    <text evidence="2">The sequence shown here is derived from an EMBL/GenBank/DDBJ whole genome shotgun (WGS) entry which is preliminary data.</text>
</comment>
<dbReference type="EMBL" id="NMUH01003508">
    <property type="protein sequence ID" value="MQM05961.1"/>
    <property type="molecule type" value="Genomic_DNA"/>
</dbReference>
<dbReference type="Gene3D" id="3.40.50.790">
    <property type="match status" value="1"/>
</dbReference>
<dbReference type="CDD" id="cd00403">
    <property type="entry name" value="Ribosomal_L1"/>
    <property type="match status" value="1"/>
</dbReference>
<reference evidence="2" key="1">
    <citation type="submission" date="2017-07" db="EMBL/GenBank/DDBJ databases">
        <title>Taro Niue Genome Assembly and Annotation.</title>
        <authorList>
            <person name="Atibalentja N."/>
            <person name="Keating K."/>
            <person name="Fields C.J."/>
        </authorList>
    </citation>
    <scope>NUCLEOTIDE SEQUENCE</scope>
    <source>
        <strain evidence="2">Niue_2</strain>
        <tissue evidence="2">Leaf</tissue>
    </source>
</reference>
<evidence type="ECO:0000313" key="3">
    <source>
        <dbReference type="Proteomes" id="UP000652761"/>
    </source>
</evidence>
<feature type="compositionally biased region" description="Basic and acidic residues" evidence="1">
    <location>
        <begin position="287"/>
        <end position="303"/>
    </location>
</feature>
<feature type="compositionally biased region" description="Basic and acidic residues" evidence="1">
    <location>
        <begin position="366"/>
        <end position="381"/>
    </location>
</feature>
<feature type="compositionally biased region" description="Basic residues" evidence="1">
    <location>
        <begin position="470"/>
        <end position="479"/>
    </location>
</feature>
<feature type="compositionally biased region" description="Basic and acidic residues" evidence="1">
    <location>
        <begin position="445"/>
        <end position="464"/>
    </location>
</feature>
<feature type="compositionally biased region" description="Basic residues" evidence="1">
    <location>
        <begin position="352"/>
        <end position="365"/>
    </location>
</feature>
<feature type="region of interest" description="Disordered" evidence="1">
    <location>
        <begin position="551"/>
        <end position="588"/>
    </location>
</feature>
<evidence type="ECO:0000256" key="1">
    <source>
        <dbReference type="SAM" id="MobiDB-lite"/>
    </source>
</evidence>
<dbReference type="FunFam" id="3.40.50.790:FF:000012">
    <property type="entry name" value="Ribosomal protein L1p/L10e family"/>
    <property type="match status" value="1"/>
</dbReference>
<feature type="compositionally biased region" description="Basic and acidic residues" evidence="1">
    <location>
        <begin position="560"/>
        <end position="569"/>
    </location>
</feature>
<sequence>MAAAAGTAPGSSTRIDREAASRAVDSLVRWLAAQAKQRKAQLLEHDEPVRLLISLKRIPPQGRTNPYLIPLPHPVHPLSGPDAAAVCLIADDRPSTPASPSAAEERIRTEGIPVSEVITLSGLRADYKPYEARRKLCGSYDVFLADRRVLPLLPRLLGKQFFKKKKQPLPVDLSRKGWPEQLRRCLTSAALYLRTGTCCQMDVGRASQGREKIVDNVIAAMEGAMAYIPKKWSNIRSIHLKSDESVALPIYRALPEIGFKIDTGFQKKAVEDTAEEELNGEVIQGQKKGEKEQEKEDLRSEKERRKKGRIHEVRYMDTNLDDVGLMSGLVSDDKNSSDEGEELLQDKAVKDSRKRKKDAKMPKKTGSKDNRSDDNVKETKTSKKKVQPVDTNVDDGDFISGAVNDNEDGSEEGGEFYEEKKNDANKRKKDAKEPKASSQGSYNRADSRAKKSKSNDKKLDDKGTNSKTNQRSKMRHARQRSLSWPAQQWSLSWAATAAPAAASATVVTCPPPTAVTYDAGNLLLRLRSHATHAHAPTCPAARDVPSQHIGAMVKGPGGRLHIEKRRDEGPAEEYASGSTTAGGGDPPG</sequence>
<proteinExistence type="predicted"/>
<dbReference type="InterPro" id="IPR023674">
    <property type="entry name" value="Ribosomal_uL1-like"/>
</dbReference>
<feature type="region of interest" description="Disordered" evidence="1">
    <location>
        <begin position="276"/>
        <end position="313"/>
    </location>
</feature>
<dbReference type="SUPFAM" id="SSF56808">
    <property type="entry name" value="Ribosomal protein L1"/>
    <property type="match status" value="1"/>
</dbReference>